<dbReference type="InterPro" id="IPR057991">
    <property type="entry name" value="TPR_TAF2_C"/>
</dbReference>
<dbReference type="GO" id="GO:0006367">
    <property type="term" value="P:transcription initiation at RNA polymerase II promoter"/>
    <property type="evidence" value="ECO:0007669"/>
    <property type="project" value="TreeGrafter"/>
</dbReference>
<organism evidence="5 6">
    <name type="scientific">Ecytonucleospora hepatopenaei</name>
    <dbReference type="NCBI Taxonomy" id="646526"/>
    <lineage>
        <taxon>Eukaryota</taxon>
        <taxon>Fungi</taxon>
        <taxon>Fungi incertae sedis</taxon>
        <taxon>Microsporidia</taxon>
        <taxon>Enterocytozoonidae</taxon>
        <taxon>Ecytonucleospora</taxon>
    </lineage>
</organism>
<evidence type="ECO:0000259" key="4">
    <source>
        <dbReference type="PROSITE" id="PS50014"/>
    </source>
</evidence>
<sequence>MRVFKQRNVFYIDIQKQILSGYVEMDIKREQTEDVLHFKSCCLEIEQIELIGQKNYVLQPKFTAKDEMIDKNSADGFDVIIPKNLKIGNFMLRIIFHKNEINPGMIYYRPVSQYDQHREMLVDCSSYICPYIDQTSDIELVYVIPNNRNLEVLSTGKLVRVSEKTQNLVYVYEAKGVSIKDVRFAIGTYKNQTICEESILCTPSKVQINVDDFVEDVENINRYLSTYVNFVKPVILFTMCDIQEVIGKDMIVLNISHLRSSKDIELNFILKEKMCMLMSEQIFMYFNHAWVDTWIFQGLSGYLSDLTIRYLFGHNEFLYRQYIDKEYVSQNDVIEPPLFYSDRKECEYFSRFFKTKAKMVFHTIHNQLSGAFLKKIIVAVIKIKTKDVISGTNAEQKDLKPPTLNSEESSSGSKKIKVKITSPVSFQKNIKIELQQKKSPKINISQKANAIDNIISSEYVDSSRNDFFTPFFIKIIKDSSGKDMKPFFDFYVFSPGLLKIDISVKVNNKKGIVMVESQQNSTSRIKAANTSYFSFIKIKSVETDGTFNQKIACNTQSSFAIHRKTETGTVLFVRADCKREFFGKITVIQGENLFIEQLLDKNVTGQLEALEYFKNNTSKKAIEALERVAESSTTFYRVKKKIYDILKNVSVKNFSEAKQNYNGTMRLIQFFIKMRCVSNSTVVKNTETGILNFMIQKALVKSITDSPGTDKNNIGVIVSFLNNILNYNDTTKEHFDDPFYLSNILNKLTMHKIGLKNVDEVLLSEIERFRLLDMVFSSPKNIISKTCVVCLLRLAFLNKIKIRIEFLRNLSKYPNYIDLRILALEGLFIFDLENIDFEEYTDSIEMLEGMLKILIRLLELGFKNIKQFLKDKSNQILKYYNLYIGHRLRDLFEIVLGRLTLTEMDYIQQRVFEINYALENKQEISMVVEQAMGGKKIIMVDFEKLKLMVFKKTFKIRLHCSKNEEKEEESEPYEVKFMVTLKYKTYRPVKVFGTTILRLFARGVSLKYRNCDVPFLISQSLRVTKCFTAIEKYLRGLKYTDKYDTEVLPFKRTEDEFTREKLTIAYLSHKQKSSNVNEYFTLRNYIDILYKKSFRFIFLYVPYNSKLYIGCKTMLNAMERCIYQYALIPEKVAIMNELLRQECVAFLESLMKNERYVHFINEVNTHEFKNYLDVVRHSVCLKNILKRLKQVEEVKQVEGGSLNSTSVKYMSFDTFYFELKKVATNALMFNPKVSKIHSDAEILLEEIEFFRSKRTLHEIKGKKMLKELFRQYDTKNFDFDFDWTAIRTWNDLDEELTEIKRKYSRYSANGKLVNENAGKVRKLLEGYFLILNNRVLQTDKF</sequence>
<feature type="domain" description="Bromo" evidence="4">
    <location>
        <begin position="1159"/>
        <end position="1237"/>
    </location>
</feature>
<evidence type="ECO:0000313" key="5">
    <source>
        <dbReference type="EMBL" id="OQS55541.1"/>
    </source>
</evidence>
<dbReference type="Pfam" id="PF00439">
    <property type="entry name" value="Bromodomain"/>
    <property type="match status" value="1"/>
</dbReference>
<dbReference type="EMBL" id="MNPJ01000007">
    <property type="protein sequence ID" value="OQS55541.1"/>
    <property type="molecule type" value="Genomic_DNA"/>
</dbReference>
<dbReference type="GO" id="GO:0003682">
    <property type="term" value="F:chromatin binding"/>
    <property type="evidence" value="ECO:0007669"/>
    <property type="project" value="TreeGrafter"/>
</dbReference>
<dbReference type="InterPro" id="IPR001487">
    <property type="entry name" value="Bromodomain"/>
</dbReference>
<dbReference type="InterPro" id="IPR037813">
    <property type="entry name" value="TAF2"/>
</dbReference>
<reference evidence="5 6" key="1">
    <citation type="journal article" date="2017" name="Environ. Microbiol.">
        <title>Decay of the glycolytic pathway and adaptation to intranuclear parasitism within Enterocytozoonidae microsporidia.</title>
        <authorList>
            <person name="Wiredu Boakye D."/>
            <person name="Jaroenlak P."/>
            <person name="Prachumwat A."/>
            <person name="Williams T.A."/>
            <person name="Bateman K.S."/>
            <person name="Itsathitphaisarn O."/>
            <person name="Sritunyalucksana K."/>
            <person name="Paszkiewicz K.H."/>
            <person name="Moore K.A."/>
            <person name="Stentiford G.D."/>
            <person name="Williams B.A."/>
        </authorList>
    </citation>
    <scope>NUCLEOTIDE SEQUENCE [LARGE SCALE GENOMIC DNA]</scope>
    <source>
        <strain evidence="5 6">TH1</strain>
    </source>
</reference>
<feature type="region of interest" description="Disordered" evidence="3">
    <location>
        <begin position="394"/>
        <end position="415"/>
    </location>
</feature>
<dbReference type="PANTHER" id="PTHR15137:SF9">
    <property type="entry name" value="TRANSCRIPTION INITIATION FACTOR TFIID SUBUNIT 2"/>
    <property type="match status" value="1"/>
</dbReference>
<dbReference type="PANTHER" id="PTHR15137">
    <property type="entry name" value="TRANSCRIPTION INITIATION FACTOR TFIID"/>
    <property type="match status" value="1"/>
</dbReference>
<dbReference type="OrthoDB" id="308861at2759"/>
<dbReference type="CDD" id="cd04369">
    <property type="entry name" value="Bromodomain"/>
    <property type="match status" value="1"/>
</dbReference>
<dbReference type="Proteomes" id="UP000192758">
    <property type="component" value="Unassembled WGS sequence"/>
</dbReference>
<dbReference type="Gene3D" id="1.20.920.10">
    <property type="entry name" value="Bromodomain-like"/>
    <property type="match status" value="1"/>
</dbReference>
<dbReference type="SUPFAM" id="SSF47370">
    <property type="entry name" value="Bromodomain"/>
    <property type="match status" value="1"/>
</dbReference>
<dbReference type="GO" id="GO:0005669">
    <property type="term" value="C:transcription factor TFIID complex"/>
    <property type="evidence" value="ECO:0007669"/>
    <property type="project" value="InterPro"/>
</dbReference>
<keyword evidence="1 2" id="KW-0103">Bromodomain</keyword>
<gene>
    <name evidence="5" type="primary">taf2</name>
    <name evidence="5" type="ORF">EHP00_554</name>
</gene>
<evidence type="ECO:0000256" key="2">
    <source>
        <dbReference type="PROSITE-ProRule" id="PRU00035"/>
    </source>
</evidence>
<dbReference type="GO" id="GO:0016251">
    <property type="term" value="F:RNA polymerase II general transcription initiation factor activity"/>
    <property type="evidence" value="ECO:0007669"/>
    <property type="project" value="TreeGrafter"/>
</dbReference>
<comment type="caution">
    <text evidence="5">The sequence shown here is derived from an EMBL/GenBank/DDBJ whole genome shotgun (WGS) entry which is preliminary data.</text>
</comment>
<accession>A0A1W0E8H4</accession>
<evidence type="ECO:0000256" key="3">
    <source>
        <dbReference type="SAM" id="MobiDB-lite"/>
    </source>
</evidence>
<evidence type="ECO:0000313" key="6">
    <source>
        <dbReference type="Proteomes" id="UP000192758"/>
    </source>
</evidence>
<dbReference type="VEuPathDB" id="MicrosporidiaDB:EHP00_554"/>
<evidence type="ECO:0000256" key="1">
    <source>
        <dbReference type="ARBA" id="ARBA00023117"/>
    </source>
</evidence>
<name>A0A1W0E8H4_9MICR</name>
<dbReference type="GO" id="GO:0000976">
    <property type="term" value="F:transcription cis-regulatory region binding"/>
    <property type="evidence" value="ECO:0007669"/>
    <property type="project" value="TreeGrafter"/>
</dbReference>
<dbReference type="PROSITE" id="PS50014">
    <property type="entry name" value="BROMODOMAIN_2"/>
    <property type="match status" value="1"/>
</dbReference>
<dbReference type="InterPro" id="IPR036427">
    <property type="entry name" value="Bromodomain-like_sf"/>
</dbReference>
<proteinExistence type="predicted"/>
<keyword evidence="6" id="KW-1185">Reference proteome</keyword>
<dbReference type="STRING" id="646526.A0A1W0E8H4"/>
<dbReference type="Pfam" id="PF25577">
    <property type="entry name" value="TPR_TAF2_C"/>
    <property type="match status" value="1"/>
</dbReference>
<dbReference type="GO" id="GO:0006325">
    <property type="term" value="P:chromatin organization"/>
    <property type="evidence" value="ECO:0007669"/>
    <property type="project" value="UniProtKB-ARBA"/>
</dbReference>
<protein>
    <submittedName>
        <fullName evidence="5">Taf2</fullName>
    </submittedName>
</protein>